<dbReference type="Proteomes" id="UP000000268">
    <property type="component" value="Chromosome"/>
</dbReference>
<dbReference type="HOGENOM" id="CLU_2766339_0_0_3"/>
<sequence>MLRDVGWHFLLVMFIFLILLLRLLPLFFIKDLDGLLDISMTIWTMNLLKKGCFLKFVSFEFYSFLNFLI</sequence>
<evidence type="ECO:0000256" key="1">
    <source>
        <dbReference type="SAM" id="Phobius"/>
    </source>
</evidence>
<protein>
    <submittedName>
        <fullName evidence="2">Uncharacterized protein</fullName>
    </submittedName>
</protein>
<dbReference type="AlphaFoldDB" id="B0CE15"/>
<feature type="transmembrane region" description="Helical" evidence="1">
    <location>
        <begin position="6"/>
        <end position="29"/>
    </location>
</feature>
<keyword evidence="1" id="KW-1133">Transmembrane helix</keyword>
<proteinExistence type="predicted"/>
<dbReference type="EMBL" id="CP000828">
    <property type="protein sequence ID" value="ABW30489.1"/>
    <property type="molecule type" value="Genomic_DNA"/>
</dbReference>
<keyword evidence="1" id="KW-0472">Membrane</keyword>
<dbReference type="KEGG" id="amr:AM1_5535"/>
<keyword evidence="1" id="KW-0812">Transmembrane</keyword>
<evidence type="ECO:0000313" key="2">
    <source>
        <dbReference type="EMBL" id="ABW30489.1"/>
    </source>
</evidence>
<keyword evidence="3" id="KW-1185">Reference proteome</keyword>
<evidence type="ECO:0000313" key="3">
    <source>
        <dbReference type="Proteomes" id="UP000000268"/>
    </source>
</evidence>
<gene>
    <name evidence="2" type="ordered locus">AM1_5535</name>
</gene>
<organism evidence="2 3">
    <name type="scientific">Acaryochloris marina (strain MBIC 11017)</name>
    <dbReference type="NCBI Taxonomy" id="329726"/>
    <lineage>
        <taxon>Bacteria</taxon>
        <taxon>Bacillati</taxon>
        <taxon>Cyanobacteriota</taxon>
        <taxon>Cyanophyceae</taxon>
        <taxon>Acaryochloridales</taxon>
        <taxon>Acaryochloridaceae</taxon>
        <taxon>Acaryochloris</taxon>
    </lineage>
</organism>
<name>B0CE15_ACAM1</name>
<reference evidence="2 3" key="1">
    <citation type="journal article" date="2008" name="Proc. Natl. Acad. Sci. U.S.A.">
        <title>Niche adaptation and genome expansion in the chlorophyll d-producing cyanobacterium Acaryochloris marina.</title>
        <authorList>
            <person name="Swingley W.D."/>
            <person name="Chen M."/>
            <person name="Cheung P.C."/>
            <person name="Conrad A.L."/>
            <person name="Dejesa L.C."/>
            <person name="Hao J."/>
            <person name="Honchak B.M."/>
            <person name="Karbach L.E."/>
            <person name="Kurdoglu A."/>
            <person name="Lahiri S."/>
            <person name="Mastrian S.D."/>
            <person name="Miyashita H."/>
            <person name="Page L."/>
            <person name="Ramakrishna P."/>
            <person name="Satoh S."/>
            <person name="Sattley W.M."/>
            <person name="Shimada Y."/>
            <person name="Taylor H.L."/>
            <person name="Tomo T."/>
            <person name="Tsuchiya T."/>
            <person name="Wang Z.T."/>
            <person name="Raymond J."/>
            <person name="Mimuro M."/>
            <person name="Blankenship R.E."/>
            <person name="Touchman J.W."/>
        </authorList>
    </citation>
    <scope>NUCLEOTIDE SEQUENCE [LARGE SCALE GENOMIC DNA]</scope>
    <source>
        <strain evidence="3">MBIC 11017</strain>
    </source>
</reference>
<accession>B0CE15</accession>